<gene>
    <name evidence="1" type="ORF">Tco_1069240</name>
</gene>
<accession>A0ABQ5HHX6</accession>
<proteinExistence type="predicted"/>
<evidence type="ECO:0000313" key="1">
    <source>
        <dbReference type="EMBL" id="GJT87523.1"/>
    </source>
</evidence>
<dbReference type="Gene3D" id="1.10.340.70">
    <property type="match status" value="1"/>
</dbReference>
<comment type="caution">
    <text evidence="1">The sequence shown here is derived from an EMBL/GenBank/DDBJ whole genome shotgun (WGS) entry which is preliminary data.</text>
</comment>
<dbReference type="PANTHER" id="PTHR24559">
    <property type="entry name" value="TRANSPOSON TY3-I GAG-POL POLYPROTEIN"/>
    <property type="match status" value="1"/>
</dbReference>
<protein>
    <submittedName>
        <fullName evidence="1">Reverse transcriptase domain-containing protein</fullName>
    </submittedName>
</protein>
<keyword evidence="2" id="KW-1185">Reference proteome</keyword>
<organism evidence="1 2">
    <name type="scientific">Tanacetum coccineum</name>
    <dbReference type="NCBI Taxonomy" id="301880"/>
    <lineage>
        <taxon>Eukaryota</taxon>
        <taxon>Viridiplantae</taxon>
        <taxon>Streptophyta</taxon>
        <taxon>Embryophyta</taxon>
        <taxon>Tracheophyta</taxon>
        <taxon>Spermatophyta</taxon>
        <taxon>Magnoliopsida</taxon>
        <taxon>eudicotyledons</taxon>
        <taxon>Gunneridae</taxon>
        <taxon>Pentapetalae</taxon>
        <taxon>asterids</taxon>
        <taxon>campanulids</taxon>
        <taxon>Asterales</taxon>
        <taxon>Asteraceae</taxon>
        <taxon>Asteroideae</taxon>
        <taxon>Anthemideae</taxon>
        <taxon>Anthemidinae</taxon>
        <taxon>Tanacetum</taxon>
    </lineage>
</organism>
<dbReference type="InterPro" id="IPR043502">
    <property type="entry name" value="DNA/RNA_pol_sf"/>
</dbReference>
<sequence>MDLMNRVYKPYLNKFIIIFISDILIYSKSRKEREEHLKLILRLLKEELYAKFSMYDFWLSNVQFLGHAIDSEGIHVDPAKTEKPLTKLTQKNVKYEWEEKEEKAFQLHYNKAEEEVDALSRKEQAKPLRVRALVMTINSNLPPQIHEARVEALKKENVKDENLHGMVKEFENRLDGTLCIRRRNKIYHNLKQSHQWPDMEAVIATYVSKCLTCSKMRNDYQKTSGLLVQPEIPHLK</sequence>
<dbReference type="EMBL" id="BQNB010019645">
    <property type="protein sequence ID" value="GJT87523.1"/>
    <property type="molecule type" value="Genomic_DNA"/>
</dbReference>
<keyword evidence="1" id="KW-0548">Nucleotidyltransferase</keyword>
<dbReference type="Gene3D" id="3.30.70.270">
    <property type="match status" value="1"/>
</dbReference>
<keyword evidence="1" id="KW-0808">Transferase</keyword>
<reference evidence="1" key="2">
    <citation type="submission" date="2022-01" db="EMBL/GenBank/DDBJ databases">
        <authorList>
            <person name="Yamashiro T."/>
            <person name="Shiraishi A."/>
            <person name="Satake H."/>
            <person name="Nakayama K."/>
        </authorList>
    </citation>
    <scope>NUCLEOTIDE SEQUENCE</scope>
</reference>
<dbReference type="SUPFAM" id="SSF56672">
    <property type="entry name" value="DNA/RNA polymerases"/>
    <property type="match status" value="1"/>
</dbReference>
<evidence type="ECO:0000313" key="2">
    <source>
        <dbReference type="Proteomes" id="UP001151760"/>
    </source>
</evidence>
<dbReference type="GO" id="GO:0003964">
    <property type="term" value="F:RNA-directed DNA polymerase activity"/>
    <property type="evidence" value="ECO:0007669"/>
    <property type="project" value="UniProtKB-KW"/>
</dbReference>
<dbReference type="InterPro" id="IPR053134">
    <property type="entry name" value="RNA-dir_DNA_polymerase"/>
</dbReference>
<keyword evidence="1" id="KW-0695">RNA-directed DNA polymerase</keyword>
<reference evidence="1" key="1">
    <citation type="journal article" date="2022" name="Int. J. Mol. Sci.">
        <title>Draft Genome of Tanacetum Coccineum: Genomic Comparison of Closely Related Tanacetum-Family Plants.</title>
        <authorList>
            <person name="Yamashiro T."/>
            <person name="Shiraishi A."/>
            <person name="Nakayama K."/>
            <person name="Satake H."/>
        </authorList>
    </citation>
    <scope>NUCLEOTIDE SEQUENCE</scope>
</reference>
<dbReference type="Proteomes" id="UP001151760">
    <property type="component" value="Unassembled WGS sequence"/>
</dbReference>
<dbReference type="InterPro" id="IPR043128">
    <property type="entry name" value="Rev_trsase/Diguanyl_cyclase"/>
</dbReference>
<dbReference type="PANTHER" id="PTHR24559:SF444">
    <property type="entry name" value="REVERSE TRANSCRIPTASE DOMAIN-CONTAINING PROTEIN"/>
    <property type="match status" value="1"/>
</dbReference>
<name>A0ABQ5HHX6_9ASTR</name>